<dbReference type="OrthoDB" id="8261795at2"/>
<name>A0A062UE50_9PROT</name>
<dbReference type="RefSeq" id="WP_034743424.1">
    <property type="nucleotide sequence ID" value="NZ_AWFG01000069.1"/>
</dbReference>
<evidence type="ECO:0000259" key="1">
    <source>
        <dbReference type="Pfam" id="PF01548"/>
    </source>
</evidence>
<dbReference type="GO" id="GO:0004803">
    <property type="term" value="F:transposase activity"/>
    <property type="evidence" value="ECO:0007669"/>
    <property type="project" value="InterPro"/>
</dbReference>
<dbReference type="PANTHER" id="PTHR33055">
    <property type="entry name" value="TRANSPOSASE FOR INSERTION SEQUENCE ELEMENT IS1111A"/>
    <property type="match status" value="1"/>
</dbReference>
<feature type="domain" description="Transposase IS110-like N-terminal" evidence="1">
    <location>
        <begin position="5"/>
        <end position="150"/>
    </location>
</feature>
<dbReference type="PANTHER" id="PTHR33055:SF3">
    <property type="entry name" value="PUTATIVE TRANSPOSASE FOR IS117-RELATED"/>
    <property type="match status" value="1"/>
</dbReference>
<dbReference type="InterPro" id="IPR047650">
    <property type="entry name" value="Transpos_IS110"/>
</dbReference>
<protein>
    <submittedName>
        <fullName evidence="3">Uncharacterized protein</fullName>
    </submittedName>
</protein>
<dbReference type="AlphaFoldDB" id="A0A062UE50"/>
<gene>
    <name evidence="3" type="ORF">HY30_19075</name>
</gene>
<dbReference type="eggNOG" id="COG3547">
    <property type="taxonomic scope" value="Bacteria"/>
</dbReference>
<dbReference type="EMBL" id="AWFG01000069">
    <property type="protein sequence ID" value="KCZ54874.1"/>
    <property type="molecule type" value="Genomic_DNA"/>
</dbReference>
<proteinExistence type="predicted"/>
<sequence>MKYFAGIDVSLNESSVCVVDESGAIIREGKVPSEIAPLVDWFDGIDVTCERIGLEAAPLSQHLHEGMAAAGLSPVCIETRHVKAVLSASINKTDRNDARGIAQMMRVGLYKPVHVKTQTSQEQRVLLTSRKFIVHKRQDVENEIRGALRNFGLKIGNAGRARFEVRVRELIQDNAFLRDVVGPLLEVRHCLREQEAALHKQVLRIARQDPVCRRLMTAPGVGPIVALTFRATVDVPARFAHSKSVGAHFGLTPKTYQSGNIDVTGRISKCGDGMMRVALFEAANTILTRIVKWFPLKAWAMNVAKRRGAARAKVALARRLSVILHRMWVDGTDFDWGSESCPV</sequence>
<dbReference type="InterPro" id="IPR003346">
    <property type="entry name" value="Transposase_20"/>
</dbReference>
<dbReference type="GO" id="GO:0003677">
    <property type="term" value="F:DNA binding"/>
    <property type="evidence" value="ECO:0007669"/>
    <property type="project" value="InterPro"/>
</dbReference>
<dbReference type="Pfam" id="PF01548">
    <property type="entry name" value="DEDD_Tnp_IS110"/>
    <property type="match status" value="1"/>
</dbReference>
<dbReference type="Proteomes" id="UP000027190">
    <property type="component" value="Unassembled WGS sequence"/>
</dbReference>
<dbReference type="GO" id="GO:0006313">
    <property type="term" value="P:DNA transposition"/>
    <property type="evidence" value="ECO:0007669"/>
    <property type="project" value="InterPro"/>
</dbReference>
<dbReference type="PATRIC" id="fig|1280947.3.peg.3274"/>
<dbReference type="InterPro" id="IPR002525">
    <property type="entry name" value="Transp_IS110-like_N"/>
</dbReference>
<feature type="domain" description="Transposase IS116/IS110/IS902 C-terminal" evidence="2">
    <location>
        <begin position="212"/>
        <end position="290"/>
    </location>
</feature>
<organism evidence="3 4">
    <name type="scientific">Hyphomonas chukchiensis</name>
    <dbReference type="NCBI Taxonomy" id="1280947"/>
    <lineage>
        <taxon>Bacteria</taxon>
        <taxon>Pseudomonadati</taxon>
        <taxon>Pseudomonadota</taxon>
        <taxon>Alphaproteobacteria</taxon>
        <taxon>Hyphomonadales</taxon>
        <taxon>Hyphomonadaceae</taxon>
        <taxon>Hyphomonas</taxon>
    </lineage>
</organism>
<evidence type="ECO:0000313" key="3">
    <source>
        <dbReference type="EMBL" id="KCZ54874.1"/>
    </source>
</evidence>
<evidence type="ECO:0000313" key="4">
    <source>
        <dbReference type="Proteomes" id="UP000027190"/>
    </source>
</evidence>
<accession>A0A062UE50</accession>
<dbReference type="Pfam" id="PF02371">
    <property type="entry name" value="Transposase_20"/>
    <property type="match status" value="1"/>
</dbReference>
<evidence type="ECO:0000259" key="2">
    <source>
        <dbReference type="Pfam" id="PF02371"/>
    </source>
</evidence>
<keyword evidence="4" id="KW-1185">Reference proteome</keyword>
<comment type="caution">
    <text evidence="3">The sequence shown here is derived from an EMBL/GenBank/DDBJ whole genome shotgun (WGS) entry which is preliminary data.</text>
</comment>
<reference evidence="3 4" key="1">
    <citation type="journal article" date="2014" name="Antonie Van Leeuwenhoek">
        <title>Hyphomonas beringensis sp. nov. and Hyphomonas chukchiensis sp. nov., isolated from surface seawater of the Bering Sea and Chukchi Sea.</title>
        <authorList>
            <person name="Li C."/>
            <person name="Lai Q."/>
            <person name="Li G."/>
            <person name="Dong C."/>
            <person name="Wang J."/>
            <person name="Liao Y."/>
            <person name="Shao Z."/>
        </authorList>
    </citation>
    <scope>NUCLEOTIDE SEQUENCE [LARGE SCALE GENOMIC DNA]</scope>
    <source>
        <strain evidence="3 4">BH-BN04-4</strain>
    </source>
</reference>
<dbReference type="NCBIfam" id="NF033542">
    <property type="entry name" value="transpos_IS110"/>
    <property type="match status" value="1"/>
</dbReference>